<organism evidence="6 7">
    <name type="scientific">Mucilaginibacter mali</name>
    <dbReference type="NCBI Taxonomy" id="2740462"/>
    <lineage>
        <taxon>Bacteria</taxon>
        <taxon>Pseudomonadati</taxon>
        <taxon>Bacteroidota</taxon>
        <taxon>Sphingobacteriia</taxon>
        <taxon>Sphingobacteriales</taxon>
        <taxon>Sphingobacteriaceae</taxon>
        <taxon>Mucilaginibacter</taxon>
    </lineage>
</organism>
<dbReference type="PROSITE" id="PS50943">
    <property type="entry name" value="HTH_CROC1"/>
    <property type="match status" value="1"/>
</dbReference>
<accession>A0A7D4Q890</accession>
<evidence type="ECO:0000256" key="1">
    <source>
        <dbReference type="ARBA" id="ARBA00023015"/>
    </source>
</evidence>
<dbReference type="SUPFAM" id="SSF47413">
    <property type="entry name" value="lambda repressor-like DNA-binding domains"/>
    <property type="match status" value="1"/>
</dbReference>
<dbReference type="Pfam" id="PF13377">
    <property type="entry name" value="Peripla_BP_3"/>
    <property type="match status" value="1"/>
</dbReference>
<keyword evidence="7" id="KW-1185">Reference proteome</keyword>
<dbReference type="SMART" id="SM00354">
    <property type="entry name" value="HTH_LACI"/>
    <property type="match status" value="1"/>
</dbReference>
<evidence type="ECO:0000313" key="7">
    <source>
        <dbReference type="Proteomes" id="UP000505355"/>
    </source>
</evidence>
<sequence length="349" mass="39018">MFESYTIKDIAKALGLSTSTVSRALNGSYEIGAETKKLVLEYAEKINYRPNPIALSLKEQKSHSIGVVVAEVANNYFSQAINGIESIAYNRGYHVIITQTHESYARETANVQHLISRHVDGLLVSLSAETTDLSHYQYLHDKGFPIVFFDRVAPNIETHKVTVNNFQGAFEATEELIRTGYKKIAHLTNSYNLLISKERLNGYKAALEKHGIPFNPEYLKHCNHGGMIQHEVETTIQELLNLDDKPDALFITSDRLTTNCLYILKKLGLRVPEDIAIAGFTNSDVAELFDPPLSVVRQPAFQIGQIATEMLINLIESKRPVTEFVTETLETQLITRASTHKSGKKNNAG</sequence>
<dbReference type="PROSITE" id="PS50932">
    <property type="entry name" value="HTH_LACI_2"/>
    <property type="match status" value="1"/>
</dbReference>
<dbReference type="GO" id="GO:0003700">
    <property type="term" value="F:DNA-binding transcription factor activity"/>
    <property type="evidence" value="ECO:0007669"/>
    <property type="project" value="TreeGrafter"/>
</dbReference>
<dbReference type="Proteomes" id="UP000505355">
    <property type="component" value="Chromosome"/>
</dbReference>
<gene>
    <name evidence="6" type="ORF">HQ865_07305</name>
</gene>
<dbReference type="SUPFAM" id="SSF53822">
    <property type="entry name" value="Periplasmic binding protein-like I"/>
    <property type="match status" value="1"/>
</dbReference>
<dbReference type="PANTHER" id="PTHR30146:SF109">
    <property type="entry name" value="HTH-TYPE TRANSCRIPTIONAL REGULATOR GALS"/>
    <property type="match status" value="1"/>
</dbReference>
<keyword evidence="2 6" id="KW-0238">DNA-binding</keyword>
<name>A0A7D4Q890_9SPHI</name>
<dbReference type="Gene3D" id="3.40.50.2300">
    <property type="match status" value="2"/>
</dbReference>
<dbReference type="KEGG" id="mmab:HQ865_07305"/>
<feature type="domain" description="HTH lacI-type" evidence="4">
    <location>
        <begin position="5"/>
        <end position="59"/>
    </location>
</feature>
<dbReference type="RefSeq" id="WP_173414257.1">
    <property type="nucleotide sequence ID" value="NZ_CP054139.1"/>
</dbReference>
<dbReference type="GO" id="GO:0000976">
    <property type="term" value="F:transcription cis-regulatory region binding"/>
    <property type="evidence" value="ECO:0007669"/>
    <property type="project" value="TreeGrafter"/>
</dbReference>
<dbReference type="AlphaFoldDB" id="A0A7D4Q890"/>
<dbReference type="Gene3D" id="1.10.260.40">
    <property type="entry name" value="lambda repressor-like DNA-binding domains"/>
    <property type="match status" value="1"/>
</dbReference>
<keyword evidence="3" id="KW-0804">Transcription</keyword>
<feature type="domain" description="HTH cro/C1-type" evidence="5">
    <location>
        <begin position="5"/>
        <end position="49"/>
    </location>
</feature>
<dbReference type="InterPro" id="IPR001387">
    <property type="entry name" value="Cro/C1-type_HTH"/>
</dbReference>
<evidence type="ECO:0000259" key="4">
    <source>
        <dbReference type="PROSITE" id="PS50932"/>
    </source>
</evidence>
<keyword evidence="1" id="KW-0805">Transcription regulation</keyword>
<evidence type="ECO:0000256" key="2">
    <source>
        <dbReference type="ARBA" id="ARBA00023125"/>
    </source>
</evidence>
<evidence type="ECO:0000259" key="5">
    <source>
        <dbReference type="PROSITE" id="PS50943"/>
    </source>
</evidence>
<dbReference type="InterPro" id="IPR000843">
    <property type="entry name" value="HTH_LacI"/>
</dbReference>
<dbReference type="CDD" id="cd06267">
    <property type="entry name" value="PBP1_LacI_sugar_binding-like"/>
    <property type="match status" value="1"/>
</dbReference>
<dbReference type="InterPro" id="IPR028082">
    <property type="entry name" value="Peripla_BP_I"/>
</dbReference>
<dbReference type="PANTHER" id="PTHR30146">
    <property type="entry name" value="LACI-RELATED TRANSCRIPTIONAL REPRESSOR"/>
    <property type="match status" value="1"/>
</dbReference>
<reference evidence="6 7" key="1">
    <citation type="submission" date="2020-05" db="EMBL/GenBank/DDBJ databases">
        <title>Mucilaginibacter mali sp. nov.</title>
        <authorList>
            <person name="Kim H.S."/>
            <person name="Lee K.C."/>
            <person name="Suh M.K."/>
            <person name="Kim J.-S."/>
            <person name="Han K.-I."/>
            <person name="Eom M.K."/>
            <person name="Shin Y.K."/>
            <person name="Lee J.-S."/>
        </authorList>
    </citation>
    <scope>NUCLEOTIDE SEQUENCE [LARGE SCALE GENOMIC DNA]</scope>
    <source>
        <strain evidence="6 7">G2-14</strain>
    </source>
</reference>
<dbReference type="Pfam" id="PF00356">
    <property type="entry name" value="LacI"/>
    <property type="match status" value="1"/>
</dbReference>
<dbReference type="EMBL" id="CP054139">
    <property type="protein sequence ID" value="QKJ29565.1"/>
    <property type="molecule type" value="Genomic_DNA"/>
</dbReference>
<proteinExistence type="predicted"/>
<dbReference type="InterPro" id="IPR046335">
    <property type="entry name" value="LacI/GalR-like_sensor"/>
</dbReference>
<evidence type="ECO:0000313" key="6">
    <source>
        <dbReference type="EMBL" id="QKJ29565.1"/>
    </source>
</evidence>
<protein>
    <submittedName>
        <fullName evidence="6">LacI family DNA-binding transcriptional regulator</fullName>
    </submittedName>
</protein>
<evidence type="ECO:0000256" key="3">
    <source>
        <dbReference type="ARBA" id="ARBA00023163"/>
    </source>
</evidence>
<dbReference type="CDD" id="cd01392">
    <property type="entry name" value="HTH_LacI"/>
    <property type="match status" value="1"/>
</dbReference>
<dbReference type="InterPro" id="IPR010982">
    <property type="entry name" value="Lambda_DNA-bd_dom_sf"/>
</dbReference>